<dbReference type="Proteomes" id="UP000636709">
    <property type="component" value="Unassembled WGS sequence"/>
</dbReference>
<keyword evidence="1" id="KW-1133">Transmembrane helix</keyword>
<feature type="transmembrane region" description="Helical" evidence="1">
    <location>
        <begin position="6"/>
        <end position="24"/>
    </location>
</feature>
<protein>
    <submittedName>
        <fullName evidence="2">Uncharacterized protein</fullName>
    </submittedName>
</protein>
<reference evidence="2" key="1">
    <citation type="submission" date="2020-07" db="EMBL/GenBank/DDBJ databases">
        <title>Genome sequence and genetic diversity analysis of an under-domesticated orphan crop, white fonio (Digitaria exilis).</title>
        <authorList>
            <person name="Bennetzen J.L."/>
            <person name="Chen S."/>
            <person name="Ma X."/>
            <person name="Wang X."/>
            <person name="Yssel A.E.J."/>
            <person name="Chaluvadi S.R."/>
            <person name="Johnson M."/>
            <person name="Gangashetty P."/>
            <person name="Hamidou F."/>
            <person name="Sanogo M.D."/>
            <person name="Zwaenepoel A."/>
            <person name="Wallace J."/>
            <person name="Van De Peer Y."/>
            <person name="Van Deynze A."/>
        </authorList>
    </citation>
    <scope>NUCLEOTIDE SEQUENCE</scope>
    <source>
        <tissue evidence="2">Leaves</tissue>
    </source>
</reference>
<comment type="caution">
    <text evidence="2">The sequence shown here is derived from an EMBL/GenBank/DDBJ whole genome shotgun (WGS) entry which is preliminary data.</text>
</comment>
<accession>A0A835KR99</accession>
<name>A0A835KR99_9POAL</name>
<keyword evidence="1" id="KW-0812">Transmembrane</keyword>
<proteinExistence type="predicted"/>
<sequence length="33" mass="3623">MALLGIVRLVALVLLVVFSCLFINKQALIGKCY</sequence>
<evidence type="ECO:0000256" key="1">
    <source>
        <dbReference type="SAM" id="Phobius"/>
    </source>
</evidence>
<dbReference type="AlphaFoldDB" id="A0A835KR99"/>
<organism evidence="2 3">
    <name type="scientific">Digitaria exilis</name>
    <dbReference type="NCBI Taxonomy" id="1010633"/>
    <lineage>
        <taxon>Eukaryota</taxon>
        <taxon>Viridiplantae</taxon>
        <taxon>Streptophyta</taxon>
        <taxon>Embryophyta</taxon>
        <taxon>Tracheophyta</taxon>
        <taxon>Spermatophyta</taxon>
        <taxon>Magnoliopsida</taxon>
        <taxon>Liliopsida</taxon>
        <taxon>Poales</taxon>
        <taxon>Poaceae</taxon>
        <taxon>PACMAD clade</taxon>
        <taxon>Panicoideae</taxon>
        <taxon>Panicodae</taxon>
        <taxon>Paniceae</taxon>
        <taxon>Anthephorinae</taxon>
        <taxon>Digitaria</taxon>
    </lineage>
</organism>
<evidence type="ECO:0000313" key="3">
    <source>
        <dbReference type="Proteomes" id="UP000636709"/>
    </source>
</evidence>
<evidence type="ECO:0000313" key="2">
    <source>
        <dbReference type="EMBL" id="KAF8772488.1"/>
    </source>
</evidence>
<dbReference type="EMBL" id="JACEFO010000382">
    <property type="protein sequence ID" value="KAF8772488.1"/>
    <property type="molecule type" value="Genomic_DNA"/>
</dbReference>
<gene>
    <name evidence="2" type="ORF">HU200_005706</name>
</gene>
<keyword evidence="3" id="KW-1185">Reference proteome</keyword>
<keyword evidence="1" id="KW-0472">Membrane</keyword>